<evidence type="ECO:0000313" key="4">
    <source>
        <dbReference type="Proteomes" id="UP001174909"/>
    </source>
</evidence>
<keyword evidence="4" id="KW-1185">Reference proteome</keyword>
<organism evidence="3 4">
    <name type="scientific">Geodia barretti</name>
    <name type="common">Barrett's horny sponge</name>
    <dbReference type="NCBI Taxonomy" id="519541"/>
    <lineage>
        <taxon>Eukaryota</taxon>
        <taxon>Metazoa</taxon>
        <taxon>Porifera</taxon>
        <taxon>Demospongiae</taxon>
        <taxon>Heteroscleromorpha</taxon>
        <taxon>Tetractinellida</taxon>
        <taxon>Astrophorina</taxon>
        <taxon>Geodiidae</taxon>
        <taxon>Geodia</taxon>
    </lineage>
</organism>
<feature type="compositionally biased region" description="Low complexity" evidence="2">
    <location>
        <begin position="82"/>
        <end position="93"/>
    </location>
</feature>
<dbReference type="EMBL" id="CASHTH010002001">
    <property type="protein sequence ID" value="CAI8023237.1"/>
    <property type="molecule type" value="Genomic_DNA"/>
</dbReference>
<feature type="compositionally biased region" description="Basic and acidic residues" evidence="2">
    <location>
        <begin position="51"/>
        <end position="68"/>
    </location>
</feature>
<dbReference type="PANTHER" id="PTHR12767">
    <property type="entry name" value="BCL7 RELATED"/>
    <property type="match status" value="1"/>
</dbReference>
<feature type="region of interest" description="Disordered" evidence="2">
    <location>
        <begin position="51"/>
        <end position="176"/>
    </location>
</feature>
<gene>
    <name evidence="3" type="ORF">GBAR_LOCUS13590</name>
</gene>
<evidence type="ECO:0000256" key="1">
    <source>
        <dbReference type="ARBA" id="ARBA00010326"/>
    </source>
</evidence>
<protein>
    <submittedName>
        <fullName evidence="3">B-cell CLL/lymphoma 7 protein family member A</fullName>
    </submittedName>
</protein>
<reference evidence="3" key="1">
    <citation type="submission" date="2023-03" db="EMBL/GenBank/DDBJ databases">
        <authorList>
            <person name="Steffen K."/>
            <person name="Cardenas P."/>
        </authorList>
    </citation>
    <scope>NUCLEOTIDE SEQUENCE</scope>
</reference>
<feature type="compositionally biased region" description="Polar residues" evidence="2">
    <location>
        <begin position="70"/>
        <end position="81"/>
    </location>
</feature>
<dbReference type="PANTHER" id="PTHR12767:SF9">
    <property type="entry name" value="BCL7-LIKE"/>
    <property type="match status" value="1"/>
</dbReference>
<dbReference type="Pfam" id="PF04714">
    <property type="entry name" value="BCL_N"/>
    <property type="match status" value="1"/>
</dbReference>
<dbReference type="AlphaFoldDB" id="A0AA35S6T4"/>
<comment type="similarity">
    <text evidence="1">Belongs to the BCL7 family.</text>
</comment>
<name>A0AA35S6T4_GEOBA</name>
<evidence type="ECO:0000313" key="3">
    <source>
        <dbReference type="EMBL" id="CAI8023237.1"/>
    </source>
</evidence>
<accession>A0AA35S6T4</accession>
<sequence length="176" mass="19945">MSSRSFRLETRSRARDEIKRIMQTVEKVRKWEKIWIETGLSNHLKVYKWVPVRDDGKKVEENEPEPGKTGEQTRGNKNDTTLPEILPGLPEILPAKDLGTSLEPAQLASGPPDLLLESETSSQPPPPSSGGQGSNSTPDEVQEKVDFEKRRERQTLKDTGKHTVEHEDRPRSPHQH</sequence>
<comment type="caution">
    <text evidence="3">The sequence shown here is derived from an EMBL/GenBank/DDBJ whole genome shotgun (WGS) entry which is preliminary data.</text>
</comment>
<dbReference type="Proteomes" id="UP001174909">
    <property type="component" value="Unassembled WGS sequence"/>
</dbReference>
<proteinExistence type="inferred from homology"/>
<feature type="compositionally biased region" description="Basic and acidic residues" evidence="2">
    <location>
        <begin position="141"/>
        <end position="176"/>
    </location>
</feature>
<evidence type="ECO:0000256" key="2">
    <source>
        <dbReference type="SAM" id="MobiDB-lite"/>
    </source>
</evidence>
<dbReference type="InterPro" id="IPR006804">
    <property type="entry name" value="BCL7"/>
</dbReference>